<organism evidence="2 3">
    <name type="scientific">Xenorhabdus stockiae</name>
    <dbReference type="NCBI Taxonomy" id="351614"/>
    <lineage>
        <taxon>Bacteria</taxon>
        <taxon>Pseudomonadati</taxon>
        <taxon>Pseudomonadota</taxon>
        <taxon>Gammaproteobacteria</taxon>
        <taxon>Enterobacterales</taxon>
        <taxon>Morganellaceae</taxon>
        <taxon>Xenorhabdus</taxon>
    </lineage>
</organism>
<dbReference type="InterPro" id="IPR058712">
    <property type="entry name" value="SRA_ScoMcrA"/>
</dbReference>
<dbReference type="GO" id="GO:0003676">
    <property type="term" value="F:nucleic acid binding"/>
    <property type="evidence" value="ECO:0007669"/>
    <property type="project" value="InterPro"/>
</dbReference>
<comment type="caution">
    <text evidence="2">The sequence shown here is derived from an EMBL/GenBank/DDBJ whole genome shotgun (WGS) entry which is preliminary data.</text>
</comment>
<accession>A0A2D0KLI4</accession>
<dbReference type="Gene3D" id="1.10.30.50">
    <property type="match status" value="1"/>
</dbReference>
<sequence length="272" mass="31223">MKKINALKSGDEFNNKQVCEIFGCSPQGGMRRSHGKNTLILVSNHIKSIYDDRWDGNILHYTGMGSKGDQSLTFSQNKTLFESKYNGVKIHLFEVFKDKKYTYVGEVELADETYTEKQPDIEGNERLVYVFPIKLVTGKRIVSKDDICSIYEHKIRKAKKISLDELQKRAKYARKLPGSSTQVSIRYERNEYVAEYAKRIAKGVCQLCLVPAPFCNLQGEPYLETHHIEWLSKGGLDTIENTVALCPNCHKKMHIVDADKDKELLRQRVIEL</sequence>
<keyword evidence="3" id="KW-1185">Reference proteome</keyword>
<dbReference type="EMBL" id="NJAJ01000034">
    <property type="protein sequence ID" value="PHM64185.1"/>
    <property type="molecule type" value="Genomic_DNA"/>
</dbReference>
<dbReference type="AlphaFoldDB" id="A0A2D0KLI4"/>
<protein>
    <submittedName>
        <fullName evidence="2">Restriction endonuclease</fullName>
    </submittedName>
</protein>
<keyword evidence="2" id="KW-0540">Nuclease</keyword>
<proteinExistence type="predicted"/>
<keyword evidence="2" id="KW-0255">Endonuclease</keyword>
<feature type="domain" description="HNH nuclease" evidence="1">
    <location>
        <begin position="192"/>
        <end position="251"/>
    </location>
</feature>
<dbReference type="Proteomes" id="UP000222366">
    <property type="component" value="Unassembled WGS sequence"/>
</dbReference>
<dbReference type="SMART" id="SM00507">
    <property type="entry name" value="HNHc"/>
    <property type="match status" value="1"/>
</dbReference>
<dbReference type="InterPro" id="IPR002711">
    <property type="entry name" value="HNH"/>
</dbReference>
<dbReference type="Pfam" id="PF01844">
    <property type="entry name" value="HNH"/>
    <property type="match status" value="1"/>
</dbReference>
<name>A0A2D0KLI4_9GAMM</name>
<gene>
    <name evidence="2" type="ORF">Xsto_03208</name>
</gene>
<evidence type="ECO:0000259" key="1">
    <source>
        <dbReference type="SMART" id="SM00507"/>
    </source>
</evidence>
<dbReference type="GO" id="GO:0004519">
    <property type="term" value="F:endonuclease activity"/>
    <property type="evidence" value="ECO:0007669"/>
    <property type="project" value="UniProtKB-KW"/>
</dbReference>
<dbReference type="CDD" id="cd00085">
    <property type="entry name" value="HNHc"/>
    <property type="match status" value="1"/>
</dbReference>
<evidence type="ECO:0000313" key="3">
    <source>
        <dbReference type="Proteomes" id="UP000222366"/>
    </source>
</evidence>
<dbReference type="InterPro" id="IPR003615">
    <property type="entry name" value="HNH_nuc"/>
</dbReference>
<dbReference type="Pfam" id="PF26348">
    <property type="entry name" value="SRA_ScoMcrA"/>
    <property type="match status" value="1"/>
</dbReference>
<keyword evidence="2" id="KW-0378">Hydrolase</keyword>
<evidence type="ECO:0000313" key="2">
    <source>
        <dbReference type="EMBL" id="PHM64185.1"/>
    </source>
</evidence>
<dbReference type="GO" id="GO:0008270">
    <property type="term" value="F:zinc ion binding"/>
    <property type="evidence" value="ECO:0007669"/>
    <property type="project" value="InterPro"/>
</dbReference>
<reference evidence="2 3" key="1">
    <citation type="journal article" date="2017" name="Nat. Microbiol.">
        <title>Natural product diversity associated with the nematode symbionts Photorhabdus and Xenorhabdus.</title>
        <authorList>
            <person name="Tobias N.J."/>
            <person name="Wolff H."/>
            <person name="Djahanschiri B."/>
            <person name="Grundmann F."/>
            <person name="Kronenwerth M."/>
            <person name="Shi Y.M."/>
            <person name="Simonyi S."/>
            <person name="Grun P."/>
            <person name="Shapiro-Ilan D."/>
            <person name="Pidot S.J."/>
            <person name="Stinear T.P."/>
            <person name="Ebersberger I."/>
            <person name="Bode H.B."/>
        </authorList>
    </citation>
    <scope>NUCLEOTIDE SEQUENCE [LARGE SCALE GENOMIC DNA]</scope>
    <source>
        <strain evidence="2 3">DSM 17904</strain>
    </source>
</reference>
<dbReference type="RefSeq" id="WP_099125670.1">
    <property type="nucleotide sequence ID" value="NZ_CAWNRH010000109.1"/>
</dbReference>